<evidence type="ECO:0000256" key="1">
    <source>
        <dbReference type="SAM" id="MobiDB-lite"/>
    </source>
</evidence>
<dbReference type="STRING" id="1198245.SAMN05444858_104184"/>
<proteinExistence type="predicted"/>
<protein>
    <submittedName>
        <fullName evidence="2">YbaB/EbfC DNA-binding family protein</fullName>
    </submittedName>
</protein>
<dbReference type="EMBL" id="FTNF01000004">
    <property type="protein sequence ID" value="SIQ79377.1"/>
    <property type="molecule type" value="Genomic_DNA"/>
</dbReference>
<gene>
    <name evidence="2" type="ORF">SAMN05444858_104184</name>
</gene>
<evidence type="ECO:0000313" key="3">
    <source>
        <dbReference type="Proteomes" id="UP000186004"/>
    </source>
</evidence>
<dbReference type="AlphaFoldDB" id="A0A1N6VNI4"/>
<dbReference type="Pfam" id="PF02575">
    <property type="entry name" value="YbaB_DNA_bd"/>
    <property type="match status" value="1"/>
</dbReference>
<keyword evidence="2" id="KW-0238">DNA-binding</keyword>
<dbReference type="GO" id="GO:0003677">
    <property type="term" value="F:DNA binding"/>
    <property type="evidence" value="ECO:0007669"/>
    <property type="project" value="UniProtKB-KW"/>
</dbReference>
<reference evidence="2 3" key="1">
    <citation type="submission" date="2017-01" db="EMBL/GenBank/DDBJ databases">
        <authorList>
            <person name="Mah S.A."/>
            <person name="Swanson W.J."/>
            <person name="Moy G.W."/>
            <person name="Vacquier V.D."/>
        </authorList>
    </citation>
    <scope>NUCLEOTIDE SEQUENCE [LARGE SCALE GENOMIC DNA]</scope>
    <source>
        <strain evidence="2 3">DSM 45758</strain>
    </source>
</reference>
<evidence type="ECO:0000313" key="2">
    <source>
        <dbReference type="EMBL" id="SIQ79377.1"/>
    </source>
</evidence>
<feature type="region of interest" description="Disordered" evidence="1">
    <location>
        <begin position="126"/>
        <end position="146"/>
    </location>
</feature>
<dbReference type="RefSeq" id="WP_076469636.1">
    <property type="nucleotide sequence ID" value="NZ_FTNF01000004.1"/>
</dbReference>
<dbReference type="Proteomes" id="UP000186004">
    <property type="component" value="Unassembled WGS sequence"/>
</dbReference>
<organism evidence="2 3">
    <name type="scientific">Micromonospora avicenniae</name>
    <dbReference type="NCBI Taxonomy" id="1198245"/>
    <lineage>
        <taxon>Bacteria</taxon>
        <taxon>Bacillati</taxon>
        <taxon>Actinomycetota</taxon>
        <taxon>Actinomycetes</taxon>
        <taxon>Micromonosporales</taxon>
        <taxon>Micromonosporaceae</taxon>
        <taxon>Micromonospora</taxon>
    </lineage>
</organism>
<dbReference type="SUPFAM" id="SSF82607">
    <property type="entry name" value="YbaB-like"/>
    <property type="match status" value="1"/>
</dbReference>
<sequence length="146" mass="15679">MTSPLYDRIEQAYAEFEEKKAAISGVEQQMSGAQTTVTAKNRAVSITVDGRGDLVEVKFPTNAYRTMAPAELAGLLVETVKSAREEAREKAMKLFESILPPGLPLAGLLRGSKTADQMFDEAMQSINESFGGAKPPTGGDPEVNRG</sequence>
<dbReference type="OrthoDB" id="5118533at2"/>
<accession>A0A1N6VNI4</accession>
<dbReference type="InterPro" id="IPR004401">
    <property type="entry name" value="YbaB/EbfC"/>
</dbReference>
<dbReference type="InterPro" id="IPR036894">
    <property type="entry name" value="YbaB-like_sf"/>
</dbReference>
<name>A0A1N6VNI4_9ACTN</name>
<keyword evidence="3" id="KW-1185">Reference proteome</keyword>
<dbReference type="Gene3D" id="3.30.1310.10">
    <property type="entry name" value="Nucleoid-associated protein YbaB-like domain"/>
    <property type="match status" value="1"/>
</dbReference>